<evidence type="ECO:0000313" key="3">
    <source>
        <dbReference type="EMBL" id="MFD0901185.1"/>
    </source>
</evidence>
<evidence type="ECO:0000256" key="2">
    <source>
        <dbReference type="SAM" id="Phobius"/>
    </source>
</evidence>
<proteinExistence type="predicted"/>
<keyword evidence="2" id="KW-0472">Membrane</keyword>
<name>A0ABW3ENQ6_9ACTN</name>
<evidence type="ECO:0008006" key="5">
    <source>
        <dbReference type="Google" id="ProtNLM"/>
    </source>
</evidence>
<evidence type="ECO:0000313" key="4">
    <source>
        <dbReference type="Proteomes" id="UP001596972"/>
    </source>
</evidence>
<keyword evidence="2" id="KW-0812">Transmembrane</keyword>
<protein>
    <recommendedName>
        <fullName evidence="5">DUF2970 domain-containing protein</fullName>
    </recommendedName>
</protein>
<organism evidence="3 4">
    <name type="scientific">Actinomadura sediminis</name>
    <dbReference type="NCBI Taxonomy" id="1038904"/>
    <lineage>
        <taxon>Bacteria</taxon>
        <taxon>Bacillati</taxon>
        <taxon>Actinomycetota</taxon>
        <taxon>Actinomycetes</taxon>
        <taxon>Streptosporangiales</taxon>
        <taxon>Thermomonosporaceae</taxon>
        <taxon>Actinomadura</taxon>
    </lineage>
</organism>
<evidence type="ECO:0000256" key="1">
    <source>
        <dbReference type="SAM" id="MobiDB-lite"/>
    </source>
</evidence>
<gene>
    <name evidence="3" type="ORF">ACFQ11_12340</name>
</gene>
<dbReference type="EMBL" id="JBHTJA010000018">
    <property type="protein sequence ID" value="MFD0901185.1"/>
    <property type="molecule type" value="Genomic_DNA"/>
</dbReference>
<dbReference type="Proteomes" id="UP001596972">
    <property type="component" value="Unassembled WGS sequence"/>
</dbReference>
<feature type="region of interest" description="Disordered" evidence="1">
    <location>
        <begin position="1"/>
        <end position="29"/>
    </location>
</feature>
<feature type="transmembrane region" description="Helical" evidence="2">
    <location>
        <begin position="36"/>
        <end position="56"/>
    </location>
</feature>
<keyword evidence="4" id="KW-1185">Reference proteome</keyword>
<dbReference type="RefSeq" id="WP_378298395.1">
    <property type="nucleotide sequence ID" value="NZ_JBHTJA010000018.1"/>
</dbReference>
<reference evidence="4" key="1">
    <citation type="journal article" date="2019" name="Int. J. Syst. Evol. Microbiol.">
        <title>The Global Catalogue of Microorganisms (GCM) 10K type strain sequencing project: providing services to taxonomists for standard genome sequencing and annotation.</title>
        <authorList>
            <consortium name="The Broad Institute Genomics Platform"/>
            <consortium name="The Broad Institute Genome Sequencing Center for Infectious Disease"/>
            <person name="Wu L."/>
            <person name="Ma J."/>
        </authorList>
    </citation>
    <scope>NUCLEOTIDE SEQUENCE [LARGE SCALE GENOMIC DNA]</scope>
    <source>
        <strain evidence="4">JCM 31202</strain>
    </source>
</reference>
<sequence>MSQTPNDPAGTTHQFQNFAGQAPQQPAKAPGMNQGLVFGIAAVVVVIAIAAVAFVLM</sequence>
<keyword evidence="2" id="KW-1133">Transmembrane helix</keyword>
<feature type="compositionally biased region" description="Polar residues" evidence="1">
    <location>
        <begin position="1"/>
        <end position="19"/>
    </location>
</feature>
<accession>A0ABW3ENQ6</accession>
<comment type="caution">
    <text evidence="3">The sequence shown here is derived from an EMBL/GenBank/DDBJ whole genome shotgun (WGS) entry which is preliminary data.</text>
</comment>